<dbReference type="EMBL" id="CAADRP010002151">
    <property type="protein sequence ID" value="VFU62137.1"/>
    <property type="molecule type" value="Genomic_DNA"/>
</dbReference>
<dbReference type="GO" id="GO:0006353">
    <property type="term" value="P:DNA-templated transcription termination"/>
    <property type="evidence" value="ECO:0007669"/>
    <property type="project" value="UniProtKB-KW"/>
</dbReference>
<reference evidence="4" key="1">
    <citation type="submission" date="2019-03" db="EMBL/GenBank/DDBJ databases">
        <authorList>
            <person name="Mank J."/>
            <person name="Almeida P."/>
        </authorList>
    </citation>
    <scope>NUCLEOTIDE SEQUENCE</scope>
    <source>
        <strain evidence="4">78183</strain>
    </source>
</reference>
<gene>
    <name evidence="4" type="ORF">SVIM_LOCUS468530</name>
</gene>
<sequence length="652" mass="75221">MTHFGKFIIFKWVSSNFVGSNKTRLSSIVSLFNIAENPRFYSTKRIVQTENGQSISPVSRTEAQVALLEYLYFTRNIQFTDAENMSKNSPHFLEKLLAKVDMDADIAQSITRFLCFHPINEFEPFFESLGLKPHDYNPLLPRDLMFLCDDSLLLENYHVLCNYGIARSKIGKIYKEATEVFGYDYGVLALKLKAYEELGLSQSFMIKLVVCSPYLLIGEVNADFIKVLEILRKQGVEISRIEEHLSEKSSYDWSKLLSLLNLFGHAGYNEEQLALKLKAYEELGLSQSFMIKLVVCSPYLLIGEVNADFVKVLEILRKQGVEIIRMEEHLSEKSSYDWSKLLALLNSFRHAGYNEEQLGGLISQHLEIFLEDSVDRIYLLIGFLLKFGSTMNQICSVFLQFPQMKFEEFFSNLRNCFLFLNEIRMEAREIQNIFCSDPLMLGSCRLKKPNTLRLALHAADKRMCKVIQENPQILKKWVMGSKVKRLPNLRLKSRKLKTKFLLDLGIVDDSNEIGKAVKVFRGSGEKFQERFDCIVEAGLSRKDVCEMIKASPQILGQTKDVLEMKIGFLVNNVGYPVSYLVTFPSYLNFTTQRVELRLAMYNWLKDQGKSVSMLSLRSLISLSDKRFIDEYVNSHPRGPQIWQDLKKEIYDE</sequence>
<dbReference type="InterPro" id="IPR038538">
    <property type="entry name" value="MTERF_sf"/>
</dbReference>
<dbReference type="Pfam" id="PF02536">
    <property type="entry name" value="mTERF"/>
    <property type="match status" value="2"/>
</dbReference>
<dbReference type="FunFam" id="1.25.70.10:FF:000019">
    <property type="entry name" value="mTERF family protein"/>
    <property type="match status" value="1"/>
</dbReference>
<evidence type="ECO:0000256" key="3">
    <source>
        <dbReference type="ARBA" id="ARBA00022946"/>
    </source>
</evidence>
<dbReference type="AlphaFoldDB" id="A0A6N2NC30"/>
<dbReference type="InterPro" id="IPR003690">
    <property type="entry name" value="MTERF"/>
</dbReference>
<dbReference type="SMART" id="SM00733">
    <property type="entry name" value="Mterf"/>
    <property type="match status" value="6"/>
</dbReference>
<accession>A0A6N2NC30</accession>
<keyword evidence="2" id="KW-0805">Transcription regulation</keyword>
<evidence type="ECO:0000256" key="2">
    <source>
        <dbReference type="ARBA" id="ARBA00022472"/>
    </source>
</evidence>
<evidence type="ECO:0008006" key="5">
    <source>
        <dbReference type="Google" id="ProtNLM"/>
    </source>
</evidence>
<proteinExistence type="inferred from homology"/>
<dbReference type="PANTHER" id="PTHR13068">
    <property type="entry name" value="CGI-12 PROTEIN-RELATED"/>
    <property type="match status" value="1"/>
</dbReference>
<organism evidence="4">
    <name type="scientific">Salix viminalis</name>
    <name type="common">Common osier</name>
    <name type="synonym">Basket willow</name>
    <dbReference type="NCBI Taxonomy" id="40686"/>
    <lineage>
        <taxon>Eukaryota</taxon>
        <taxon>Viridiplantae</taxon>
        <taxon>Streptophyta</taxon>
        <taxon>Embryophyta</taxon>
        <taxon>Tracheophyta</taxon>
        <taxon>Spermatophyta</taxon>
        <taxon>Magnoliopsida</taxon>
        <taxon>eudicotyledons</taxon>
        <taxon>Gunneridae</taxon>
        <taxon>Pentapetalae</taxon>
        <taxon>rosids</taxon>
        <taxon>fabids</taxon>
        <taxon>Malpighiales</taxon>
        <taxon>Salicaceae</taxon>
        <taxon>Saliceae</taxon>
        <taxon>Salix</taxon>
    </lineage>
</organism>
<keyword evidence="2" id="KW-0804">Transcription</keyword>
<comment type="similarity">
    <text evidence="1">Belongs to the mTERF family.</text>
</comment>
<keyword evidence="2" id="KW-0806">Transcription termination</keyword>
<dbReference type="PANTHER" id="PTHR13068:SF38">
    <property type="entry name" value="TRANSCRIPTION TERMINATION FACTOR FAMILY PROTEIN"/>
    <property type="match status" value="1"/>
</dbReference>
<dbReference type="FunFam" id="1.25.70.10:FF:000057">
    <property type="match status" value="1"/>
</dbReference>
<dbReference type="GO" id="GO:0003676">
    <property type="term" value="F:nucleic acid binding"/>
    <property type="evidence" value="ECO:0007669"/>
    <property type="project" value="InterPro"/>
</dbReference>
<evidence type="ECO:0000256" key="1">
    <source>
        <dbReference type="ARBA" id="ARBA00007692"/>
    </source>
</evidence>
<protein>
    <recommendedName>
        <fullName evidence="5">Mitochodrial transcription termination factor-related protein</fullName>
    </recommendedName>
</protein>
<dbReference type="Gene3D" id="1.25.70.10">
    <property type="entry name" value="Transcription termination factor 3, mitochondrial"/>
    <property type="match status" value="2"/>
</dbReference>
<name>A0A6N2NC30_SALVM</name>
<evidence type="ECO:0000313" key="4">
    <source>
        <dbReference type="EMBL" id="VFU62137.1"/>
    </source>
</evidence>
<keyword evidence="3" id="KW-0809">Transit peptide</keyword>